<organism evidence="1 2">
    <name type="scientific">Armadillidium nasatum</name>
    <dbReference type="NCBI Taxonomy" id="96803"/>
    <lineage>
        <taxon>Eukaryota</taxon>
        <taxon>Metazoa</taxon>
        <taxon>Ecdysozoa</taxon>
        <taxon>Arthropoda</taxon>
        <taxon>Crustacea</taxon>
        <taxon>Multicrustacea</taxon>
        <taxon>Malacostraca</taxon>
        <taxon>Eumalacostraca</taxon>
        <taxon>Peracarida</taxon>
        <taxon>Isopoda</taxon>
        <taxon>Oniscidea</taxon>
        <taxon>Crinocheta</taxon>
        <taxon>Armadillidiidae</taxon>
        <taxon>Armadillidium</taxon>
    </lineage>
</organism>
<accession>A0A5N5T4F6</accession>
<dbReference type="Proteomes" id="UP000326759">
    <property type="component" value="Unassembled WGS sequence"/>
</dbReference>
<keyword evidence="2" id="KW-1185">Reference proteome</keyword>
<dbReference type="AlphaFoldDB" id="A0A5N5T4F6"/>
<sequence length="496" mass="55898">MENLSYEESVLDNCFAELWLNSHHKVNANHGFLPDNNEQPFSWEGFIDDQKYSVLPQKLFEREDIIEDTFFSGDEEYQRLRAKALREDDVEEEFELNDEFIEKSGKVCVVDGAAINDIPTRYDIKGLLSHELPVKGTFIHPKIIPGFCYVVRPLDSCKPLFNGKGLCLEKIGLGYGKRLTFAGKSQHENENYFWSDTNPEGYGFALEVVHIGDKFTMMDETNEPIGTVEVEDLVDCQNEVVDHSSENKLEKQVMVSVECKVKYFDDSFITDETVIFSGVAVAIKRKNSRAKANVIKVKDCLINGQKITLVPSSIKDIQKSQSLSGETVSDIPTNYSISGLHRNELPVIGTFVDPRITPGFKYRVRLLDSKKHLFEGEAQTLLSVGKGYGKRITFAGKSLKENENYFWSDTHPQGFGFTLEAVCEGDKFKVVDNNGYEIGQSRVFKLCGQQMELSSEVRNGTNVKRVRVSVACHILLNGEVDGITTRVNGKNPKGHN</sequence>
<dbReference type="OrthoDB" id="5953973at2759"/>
<dbReference type="EMBL" id="SEYY01010603">
    <property type="protein sequence ID" value="KAB7501443.1"/>
    <property type="molecule type" value="Genomic_DNA"/>
</dbReference>
<gene>
    <name evidence="1" type="ORF">Anas_14653</name>
</gene>
<evidence type="ECO:0000313" key="2">
    <source>
        <dbReference type="Proteomes" id="UP000326759"/>
    </source>
</evidence>
<reference evidence="1 2" key="1">
    <citation type="journal article" date="2019" name="PLoS Biol.">
        <title>Sex chromosomes control vertical transmission of feminizing Wolbachia symbionts in an isopod.</title>
        <authorList>
            <person name="Becking T."/>
            <person name="Chebbi M.A."/>
            <person name="Giraud I."/>
            <person name="Moumen B."/>
            <person name="Laverre T."/>
            <person name="Caubet Y."/>
            <person name="Peccoud J."/>
            <person name="Gilbert C."/>
            <person name="Cordaux R."/>
        </authorList>
    </citation>
    <scope>NUCLEOTIDE SEQUENCE [LARGE SCALE GENOMIC DNA]</scope>
    <source>
        <strain evidence="1">ANa2</strain>
        <tissue evidence="1">Whole body excluding digestive tract and cuticle</tissue>
    </source>
</reference>
<proteinExistence type="predicted"/>
<protein>
    <submittedName>
        <fullName evidence="1">Uncharacterized protein</fullName>
    </submittedName>
</protein>
<evidence type="ECO:0000313" key="1">
    <source>
        <dbReference type="EMBL" id="KAB7501443.1"/>
    </source>
</evidence>
<comment type="caution">
    <text evidence="1">The sequence shown here is derived from an EMBL/GenBank/DDBJ whole genome shotgun (WGS) entry which is preliminary data.</text>
</comment>
<name>A0A5N5T4F6_9CRUS</name>